<evidence type="ECO:0000256" key="1">
    <source>
        <dbReference type="ARBA" id="ARBA00022679"/>
    </source>
</evidence>
<name>A0A6J6D1P6_9ZZZZ</name>
<gene>
    <name evidence="4" type="ORF">UFOPK1591_00414</name>
</gene>
<reference evidence="4" key="1">
    <citation type="submission" date="2020-05" db="EMBL/GenBank/DDBJ databases">
        <authorList>
            <person name="Chiriac C."/>
            <person name="Salcher M."/>
            <person name="Ghai R."/>
            <person name="Kavagutti S V."/>
        </authorList>
    </citation>
    <scope>NUCLEOTIDE SEQUENCE</scope>
</reference>
<dbReference type="EMBL" id="CAEZTD010000020">
    <property type="protein sequence ID" value="CAB4556569.1"/>
    <property type="molecule type" value="Genomic_DNA"/>
</dbReference>
<dbReference type="NCBIfam" id="NF003738">
    <property type="entry name" value="PRK05333.1"/>
    <property type="match status" value="1"/>
</dbReference>
<evidence type="ECO:0000313" key="4">
    <source>
        <dbReference type="EMBL" id="CAB4556569.1"/>
    </source>
</evidence>
<protein>
    <submittedName>
        <fullName evidence="4">Unannotated protein</fullName>
    </submittedName>
</protein>
<dbReference type="InterPro" id="IPR029035">
    <property type="entry name" value="DHS-like_NAD/FAD-binding_dom"/>
</dbReference>
<keyword evidence="2" id="KW-0520">NAD</keyword>
<organism evidence="4">
    <name type="scientific">freshwater metagenome</name>
    <dbReference type="NCBI Taxonomy" id="449393"/>
    <lineage>
        <taxon>unclassified sequences</taxon>
        <taxon>metagenomes</taxon>
        <taxon>ecological metagenomes</taxon>
    </lineage>
</organism>
<dbReference type="Gene3D" id="3.40.50.1220">
    <property type="entry name" value="TPP-binding domain"/>
    <property type="match status" value="1"/>
</dbReference>
<evidence type="ECO:0000259" key="3">
    <source>
        <dbReference type="PROSITE" id="PS50305"/>
    </source>
</evidence>
<dbReference type="InterPro" id="IPR026590">
    <property type="entry name" value="Ssirtuin_cat_dom"/>
</dbReference>
<evidence type="ECO:0000256" key="2">
    <source>
        <dbReference type="ARBA" id="ARBA00023027"/>
    </source>
</evidence>
<accession>A0A6J6D1P6</accession>
<dbReference type="PANTHER" id="PTHR11085:SF10">
    <property type="entry name" value="NAD-DEPENDENT PROTEIN DEACYLASE SIRTUIN-5, MITOCHONDRIAL-RELATED"/>
    <property type="match status" value="1"/>
</dbReference>
<sequence length="299" mass="32347">MSETKDEYAFDMMSAAPATSWQHELESLAQIVSGKKVSVLTGAGVSTDSGIPDYRGQGVLRRNPMSIDQFVSDENYRKRYWAGSHQGWSTFASAEPNLGHRALAALEAAGIVSGIVTQNVDGLHRRAGSMHVIDLHGSLDRVVCMECGQRYDRGALATRLSRENPWLDAAEEATLAPDGDADVSDFAELRVPICDVCSGLVKPDVVFFGEVVPFRVYQSAASIVRKSDVLLVAGSSLAVNSGFRLVDVARRSRIPVVIINRGETKADGLAHLRIDAGVSDVLTDLARRLGVHDIVEDIE</sequence>
<dbReference type="PROSITE" id="PS50305">
    <property type="entry name" value="SIRTUIN"/>
    <property type="match status" value="1"/>
</dbReference>
<dbReference type="InterPro" id="IPR050134">
    <property type="entry name" value="NAD-dep_sirtuin_deacylases"/>
</dbReference>
<dbReference type="PANTHER" id="PTHR11085">
    <property type="entry name" value="NAD-DEPENDENT PROTEIN DEACYLASE SIRTUIN-5, MITOCHONDRIAL-RELATED"/>
    <property type="match status" value="1"/>
</dbReference>
<dbReference type="AlphaFoldDB" id="A0A6J6D1P6"/>
<feature type="domain" description="Deacetylase sirtuin-type" evidence="3">
    <location>
        <begin position="21"/>
        <end position="292"/>
    </location>
</feature>
<proteinExistence type="predicted"/>
<dbReference type="SUPFAM" id="SSF52467">
    <property type="entry name" value="DHS-like NAD/FAD-binding domain"/>
    <property type="match status" value="1"/>
</dbReference>
<dbReference type="InterPro" id="IPR026591">
    <property type="entry name" value="Sirtuin_cat_small_dom_sf"/>
</dbReference>
<keyword evidence="1" id="KW-0808">Transferase</keyword>
<dbReference type="Pfam" id="PF02146">
    <property type="entry name" value="SIR2"/>
    <property type="match status" value="1"/>
</dbReference>
<dbReference type="Gene3D" id="3.30.1600.10">
    <property type="entry name" value="SIR2/SIRT2 'Small Domain"/>
    <property type="match status" value="1"/>
</dbReference>
<dbReference type="GO" id="GO:0070403">
    <property type="term" value="F:NAD+ binding"/>
    <property type="evidence" value="ECO:0007669"/>
    <property type="project" value="InterPro"/>
</dbReference>
<dbReference type="GO" id="GO:0017136">
    <property type="term" value="F:histone deacetylase activity, NAD-dependent"/>
    <property type="evidence" value="ECO:0007669"/>
    <property type="project" value="TreeGrafter"/>
</dbReference>
<dbReference type="InterPro" id="IPR003000">
    <property type="entry name" value="Sirtuin"/>
</dbReference>